<evidence type="ECO:0000256" key="7">
    <source>
        <dbReference type="ARBA" id="ARBA00022803"/>
    </source>
</evidence>
<dbReference type="Gene3D" id="3.40.50.11380">
    <property type="match status" value="1"/>
</dbReference>
<keyword evidence="5 10" id="KW-0808">Transferase</keyword>
<feature type="domain" description="O-GlcNAc transferase C-terminal" evidence="9">
    <location>
        <begin position="637"/>
        <end position="814"/>
    </location>
</feature>
<organism evidence="10 11">
    <name type="scientific">Burkholderia pyrrocinia</name>
    <name type="common">Pseudomonas pyrrocinia</name>
    <dbReference type="NCBI Taxonomy" id="60550"/>
    <lineage>
        <taxon>Bacteria</taxon>
        <taxon>Pseudomonadati</taxon>
        <taxon>Pseudomonadota</taxon>
        <taxon>Betaproteobacteria</taxon>
        <taxon>Burkholderiales</taxon>
        <taxon>Burkholderiaceae</taxon>
        <taxon>Burkholderia</taxon>
        <taxon>Burkholderia cepacia complex</taxon>
    </lineage>
</organism>
<dbReference type="Gene3D" id="3.40.50.2000">
    <property type="entry name" value="Glycogen Phosphorylase B"/>
    <property type="match status" value="1"/>
</dbReference>
<dbReference type="GO" id="GO:0097363">
    <property type="term" value="F:protein O-acetylglucosaminyltransferase activity"/>
    <property type="evidence" value="ECO:0007669"/>
    <property type="project" value="UniProtKB-EC"/>
</dbReference>
<dbReference type="Pfam" id="PF13414">
    <property type="entry name" value="TPR_11"/>
    <property type="match status" value="1"/>
</dbReference>
<reference evidence="10 11" key="1">
    <citation type="journal article" date="2018" name="ISME J.">
        <title>Involvement of Burkholderiaceae and sulfurous volatiles in disease-suppressive soils.</title>
        <authorList>
            <person name="Carrion V.J."/>
            <person name="Cordovez V."/>
            <person name="Tyc O."/>
            <person name="Etalo D.W."/>
            <person name="de Bruijn I."/>
            <person name="de Jager V.C."/>
            <person name="Medema M.H."/>
            <person name="Eberl L."/>
            <person name="Raaijmakers J.M."/>
        </authorList>
    </citation>
    <scope>NUCLEOTIDE SEQUENCE [LARGE SCALE GENOMIC DNA]</scope>
    <source>
        <strain evidence="11">mHSR5</strain>
    </source>
</reference>
<evidence type="ECO:0000256" key="5">
    <source>
        <dbReference type="ARBA" id="ARBA00022679"/>
    </source>
</evidence>
<feature type="repeat" description="TPR" evidence="8">
    <location>
        <begin position="173"/>
        <end position="206"/>
    </location>
</feature>
<keyword evidence="7 8" id="KW-0802">TPR repeat</keyword>
<evidence type="ECO:0000259" key="9">
    <source>
        <dbReference type="Pfam" id="PF13844"/>
    </source>
</evidence>
<proteinExistence type="inferred from homology"/>
<dbReference type="SUPFAM" id="SSF53756">
    <property type="entry name" value="UDP-Glycosyltransferase/glycogen phosphorylase"/>
    <property type="match status" value="1"/>
</dbReference>
<dbReference type="Pfam" id="PF13844">
    <property type="entry name" value="Glyco_transf_41"/>
    <property type="match status" value="2"/>
</dbReference>
<dbReference type="SUPFAM" id="SSF48452">
    <property type="entry name" value="TPR-like"/>
    <property type="match status" value="2"/>
</dbReference>
<feature type="repeat" description="TPR" evidence="8">
    <location>
        <begin position="105"/>
        <end position="138"/>
    </location>
</feature>
<dbReference type="PANTHER" id="PTHR44835">
    <property type="entry name" value="UDP-N-ACETYLGLUCOSAMINE--PEPTIDE N-ACETYLGLUCOSAMINYLTRANSFERASE SPINDLY-RELATED"/>
    <property type="match status" value="1"/>
</dbReference>
<evidence type="ECO:0000313" key="11">
    <source>
        <dbReference type="Proteomes" id="UP000253104"/>
    </source>
</evidence>
<evidence type="ECO:0000256" key="2">
    <source>
        <dbReference type="ARBA" id="ARBA00005386"/>
    </source>
</evidence>
<feature type="repeat" description="TPR" evidence="8">
    <location>
        <begin position="308"/>
        <end position="341"/>
    </location>
</feature>
<feature type="repeat" description="TPR" evidence="8">
    <location>
        <begin position="139"/>
        <end position="172"/>
    </location>
</feature>
<evidence type="ECO:0000256" key="3">
    <source>
        <dbReference type="ARBA" id="ARBA00011970"/>
    </source>
</evidence>
<evidence type="ECO:0000256" key="8">
    <source>
        <dbReference type="PROSITE-ProRule" id="PRU00339"/>
    </source>
</evidence>
<dbReference type="EC" id="2.4.1.255" evidence="3"/>
<dbReference type="SMART" id="SM00028">
    <property type="entry name" value="TPR"/>
    <property type="match status" value="10"/>
</dbReference>
<keyword evidence="4" id="KW-0328">Glycosyltransferase</keyword>
<dbReference type="Pfam" id="PF14559">
    <property type="entry name" value="TPR_19"/>
    <property type="match status" value="1"/>
</dbReference>
<dbReference type="PANTHER" id="PTHR44835:SF1">
    <property type="entry name" value="PROTEIN O-GLCNAC TRANSFERASE"/>
    <property type="match status" value="1"/>
</dbReference>
<protein>
    <recommendedName>
        <fullName evidence="3">protein O-GlcNAc transferase</fullName>
        <ecNumber evidence="3">2.4.1.255</ecNumber>
    </recommendedName>
</protein>
<comment type="pathway">
    <text evidence="1">Protein modification; protein glycosylation.</text>
</comment>
<evidence type="ECO:0000256" key="6">
    <source>
        <dbReference type="ARBA" id="ARBA00022737"/>
    </source>
</evidence>
<dbReference type="RefSeq" id="WP_114175527.1">
    <property type="nucleotide sequence ID" value="NZ_CP024902.1"/>
</dbReference>
<evidence type="ECO:0000256" key="4">
    <source>
        <dbReference type="ARBA" id="ARBA00022676"/>
    </source>
</evidence>
<gene>
    <name evidence="10" type="ORF">CUJ89_00895</name>
</gene>
<dbReference type="EMBL" id="CP024902">
    <property type="protein sequence ID" value="AXF19217.1"/>
    <property type="molecule type" value="Genomic_DNA"/>
</dbReference>
<dbReference type="PROSITE" id="PS50293">
    <property type="entry name" value="TPR_REGION"/>
    <property type="match status" value="2"/>
</dbReference>
<evidence type="ECO:0000313" key="10">
    <source>
        <dbReference type="EMBL" id="AXF19217.1"/>
    </source>
</evidence>
<dbReference type="InterPro" id="IPR019734">
    <property type="entry name" value="TPR_rpt"/>
</dbReference>
<feature type="repeat" description="TPR" evidence="8">
    <location>
        <begin position="240"/>
        <end position="273"/>
    </location>
</feature>
<dbReference type="InterPro" id="IPR029489">
    <property type="entry name" value="OGT/SEC/SPY_C"/>
</dbReference>
<dbReference type="InterPro" id="IPR051939">
    <property type="entry name" value="Glycosyltr_41/O-GlcNAc_trsf"/>
</dbReference>
<feature type="domain" description="O-GlcNAc transferase C-terminal" evidence="9">
    <location>
        <begin position="464"/>
        <end position="615"/>
    </location>
</feature>
<dbReference type="SUPFAM" id="SSF81901">
    <property type="entry name" value="HCP-like"/>
    <property type="match status" value="1"/>
</dbReference>
<accession>A0A2Z5MRW6</accession>
<dbReference type="Pfam" id="PF13432">
    <property type="entry name" value="TPR_16"/>
    <property type="match status" value="3"/>
</dbReference>
<dbReference type="AlphaFoldDB" id="A0A2Z5MRW6"/>
<dbReference type="InterPro" id="IPR011990">
    <property type="entry name" value="TPR-like_helical_dom_sf"/>
</dbReference>
<sequence>MEPIELQLRAALAHHEAGRLAEAKALYDAILHAQPGQPDAMHFLGLLACQLKQYDAGLALMERSLAARPDASYFNNLGNMLRECGRLDDAIAHYRRAVAMRPDYPEAHNNLGNALRDARDPAEAMASCSRAIELRPGYAEAYNNLGNVLQDLGELDAAAASYSKAIAFHPAYAEANSNLGNVLRAQEKHADAIAHYRRALELIPALPAARHGLGLSLWALGELDEAAHVLRAAAAESGDASLHNNLAGVLRDAGDLEGAASQYARAIALDPSMAVAHANLSGVRRRQARYAEALAHARDAIRIAPGLADAHNHAGNAHHGLGDLDAAQACYRTALALNPVDAGAAHNLSVVLLKCERHDDALAYCRQALAAGRPSAAMHVNLGDILRGQGNVDAAVPAYRDALAQVRDDADDGAAEVLSRLLFASAASANVPPDDYLNDARRYGRHLAARSMRYPHDGRDRAARARNRPLRVGFVSGDLRLHPVGIFLESVFAHLDRTRIAPHVYATTDEEDAVTARLKLHAAVWRSIAALDPQAAARTIYDDGIDVLVDLAGHTQASGLAAFGWKPAPVQASWLGFFASTGCDAIDYFIGDAHTLPAGEAHHFVERPWRLPDSYLCFTPPADDVAVGPLPMAANGHVTFGCFGKLVKLGDDVVRVWSRVLHALPSSRLLLKARELEYAAVRDATAARFVRHGIDSSRLAFEGASPRAEYFAAYNRIDIALSPFPYPGGTTTAEALWMGVPVIGMKGGRFVTHICESLLHAAGMEDWIAGDEDDYVAKAAAAAVDSTRLAALRAGLRARLLASPLCDAARFAHHLEDAFHGMWERYTETAHAT</sequence>
<dbReference type="Gene3D" id="1.25.40.10">
    <property type="entry name" value="Tetratricopeptide repeat domain"/>
    <property type="match status" value="6"/>
</dbReference>
<comment type="similarity">
    <text evidence="2">Belongs to the glycosyltransferase 41 family. O-GlcNAc transferase subfamily.</text>
</comment>
<dbReference type="Proteomes" id="UP000253104">
    <property type="component" value="Chromosome mHSR5_A"/>
</dbReference>
<name>A0A2Z5MRW6_BURPY</name>
<keyword evidence="6" id="KW-0677">Repeat</keyword>
<evidence type="ECO:0000256" key="1">
    <source>
        <dbReference type="ARBA" id="ARBA00004922"/>
    </source>
</evidence>
<dbReference type="Pfam" id="PF13176">
    <property type="entry name" value="TPR_7"/>
    <property type="match status" value="1"/>
</dbReference>
<feature type="repeat" description="TPR" evidence="8">
    <location>
        <begin position="71"/>
        <end position="104"/>
    </location>
</feature>
<dbReference type="OrthoDB" id="101857at2"/>
<dbReference type="PROSITE" id="PS50005">
    <property type="entry name" value="TPR"/>
    <property type="match status" value="6"/>
</dbReference>